<proteinExistence type="predicted"/>
<evidence type="ECO:0000313" key="3">
    <source>
        <dbReference type="Proteomes" id="UP000055024"/>
    </source>
</evidence>
<sequence>MIIIVISVYSFFESEKYQKLICPYNSLVSEMKSSYCSCNRRPDVNTLRTAEEEPPPQDLVTDRAKKVEKSPQIAVTGAIAPRRKHTRQPQRKTWYTVIVTASTLEFFLVPKLTVVLRALFVLLTNCVFTASVIPDVADSSAPT</sequence>
<evidence type="ECO:0000313" key="2">
    <source>
        <dbReference type="EMBL" id="KRZ08892.1"/>
    </source>
</evidence>
<dbReference type="Proteomes" id="UP000055024">
    <property type="component" value="Unassembled WGS sequence"/>
</dbReference>
<dbReference type="AlphaFoldDB" id="A0A0V1HF37"/>
<evidence type="ECO:0000256" key="1">
    <source>
        <dbReference type="SAM" id="MobiDB-lite"/>
    </source>
</evidence>
<name>A0A0V1HF37_9BILA</name>
<dbReference type="EMBL" id="JYDP01000080">
    <property type="protein sequence ID" value="KRZ08892.1"/>
    <property type="molecule type" value="Genomic_DNA"/>
</dbReference>
<feature type="compositionally biased region" description="Basic and acidic residues" evidence="1">
    <location>
        <begin position="60"/>
        <end position="69"/>
    </location>
</feature>
<organism evidence="2 3">
    <name type="scientific">Trichinella zimbabwensis</name>
    <dbReference type="NCBI Taxonomy" id="268475"/>
    <lineage>
        <taxon>Eukaryota</taxon>
        <taxon>Metazoa</taxon>
        <taxon>Ecdysozoa</taxon>
        <taxon>Nematoda</taxon>
        <taxon>Enoplea</taxon>
        <taxon>Dorylaimia</taxon>
        <taxon>Trichinellida</taxon>
        <taxon>Trichinellidae</taxon>
        <taxon>Trichinella</taxon>
    </lineage>
</organism>
<accession>A0A0V1HF37</accession>
<reference evidence="2 3" key="1">
    <citation type="submission" date="2015-01" db="EMBL/GenBank/DDBJ databases">
        <title>Evolution of Trichinella species and genotypes.</title>
        <authorList>
            <person name="Korhonen P.K."/>
            <person name="Edoardo P."/>
            <person name="Giuseppe L.R."/>
            <person name="Gasser R.B."/>
        </authorList>
    </citation>
    <scope>NUCLEOTIDE SEQUENCE [LARGE SCALE GENOMIC DNA]</scope>
    <source>
        <strain evidence="2">ISS1029</strain>
    </source>
</reference>
<keyword evidence="3" id="KW-1185">Reference proteome</keyword>
<protein>
    <submittedName>
        <fullName evidence="2">Uncharacterized protein</fullName>
    </submittedName>
</protein>
<gene>
    <name evidence="2" type="ORF">T11_12062</name>
</gene>
<feature type="region of interest" description="Disordered" evidence="1">
    <location>
        <begin position="48"/>
        <end position="71"/>
    </location>
</feature>
<comment type="caution">
    <text evidence="2">The sequence shown here is derived from an EMBL/GenBank/DDBJ whole genome shotgun (WGS) entry which is preliminary data.</text>
</comment>